<dbReference type="EMBL" id="JAEFCI010004219">
    <property type="protein sequence ID" value="KAG5461092.1"/>
    <property type="molecule type" value="Genomic_DNA"/>
</dbReference>
<gene>
    <name evidence="2" type="ORF">BJ554DRAFT_6770</name>
</gene>
<evidence type="ECO:0000313" key="3">
    <source>
        <dbReference type="Proteomes" id="UP000673691"/>
    </source>
</evidence>
<comment type="caution">
    <text evidence="2">The sequence shown here is derived from an EMBL/GenBank/DDBJ whole genome shotgun (WGS) entry which is preliminary data.</text>
</comment>
<dbReference type="AlphaFoldDB" id="A0A8H8DKG6"/>
<dbReference type="Proteomes" id="UP000673691">
    <property type="component" value="Unassembled WGS sequence"/>
</dbReference>
<accession>A0A8H8DKG6</accession>
<feature type="region of interest" description="Disordered" evidence="1">
    <location>
        <begin position="1"/>
        <end position="47"/>
    </location>
</feature>
<name>A0A8H8DKG6_9FUNG</name>
<proteinExistence type="predicted"/>
<feature type="compositionally biased region" description="Basic and acidic residues" evidence="1">
    <location>
        <begin position="30"/>
        <end position="43"/>
    </location>
</feature>
<evidence type="ECO:0000256" key="1">
    <source>
        <dbReference type="SAM" id="MobiDB-lite"/>
    </source>
</evidence>
<protein>
    <submittedName>
        <fullName evidence="2">Uncharacterized protein</fullName>
    </submittedName>
</protein>
<sequence length="296" mass="32916">MGGRRRRGGRPKAAEMARRVAGGGAAGGRGRRDGRPEAARRAAEGGAMSGRRRKAFVVVFGRPAHRGGRFDGRIKAKSLQALQGAHGYKVGTGDTGATESASVVTSQSVEEHFNGLFEGKRLRRSLILMQDAEAWVQIKRGDIGLVLDRPDWSKTWLRMCLDDSTLLLCGARQFKALVRRTERRAEREGKAFVFLLLRLGEGEAQIHLRPVHRGGRFDGRIKAKSLQVLQRAHWNKVGTGTKESALIVISQSFKDHFNGFFEKKHLRYGVETTGVEMTGSTTFMSNFRYAAHPHHW</sequence>
<keyword evidence="3" id="KW-1185">Reference proteome</keyword>
<organism evidence="2 3">
    <name type="scientific">Olpidium bornovanus</name>
    <dbReference type="NCBI Taxonomy" id="278681"/>
    <lineage>
        <taxon>Eukaryota</taxon>
        <taxon>Fungi</taxon>
        <taxon>Fungi incertae sedis</taxon>
        <taxon>Olpidiomycota</taxon>
        <taxon>Olpidiomycotina</taxon>
        <taxon>Olpidiomycetes</taxon>
        <taxon>Olpidiales</taxon>
        <taxon>Olpidiaceae</taxon>
        <taxon>Olpidium</taxon>
    </lineage>
</organism>
<feature type="compositionally biased region" description="Basic residues" evidence="1">
    <location>
        <begin position="1"/>
        <end position="10"/>
    </location>
</feature>
<evidence type="ECO:0000313" key="2">
    <source>
        <dbReference type="EMBL" id="KAG5461092.1"/>
    </source>
</evidence>
<reference evidence="2 3" key="1">
    <citation type="journal article" name="Sci. Rep.">
        <title>Genome-scale phylogenetic analyses confirm Olpidium as the closest living zoosporic fungus to the non-flagellated, terrestrial fungi.</title>
        <authorList>
            <person name="Chang Y."/>
            <person name="Rochon D."/>
            <person name="Sekimoto S."/>
            <person name="Wang Y."/>
            <person name="Chovatia M."/>
            <person name="Sandor L."/>
            <person name="Salamov A."/>
            <person name="Grigoriev I.V."/>
            <person name="Stajich J.E."/>
            <person name="Spatafora J.W."/>
        </authorList>
    </citation>
    <scope>NUCLEOTIDE SEQUENCE [LARGE SCALE GENOMIC DNA]</scope>
    <source>
        <strain evidence="2">S191</strain>
    </source>
</reference>